<dbReference type="VEuPathDB" id="MicrosporidiaDB:CWI39_1988p0010"/>
<comment type="caution">
    <text evidence="1">The sequence shown here is derived from an EMBL/GenBank/DDBJ whole genome shotgun (WGS) entry which is preliminary data.</text>
</comment>
<dbReference type="EMBL" id="PIXR01001988">
    <property type="protein sequence ID" value="TBT99533.1"/>
    <property type="molecule type" value="Genomic_DNA"/>
</dbReference>
<organism evidence="1 2">
    <name type="scientific">Hamiltosporidium magnivora</name>
    <dbReference type="NCBI Taxonomy" id="148818"/>
    <lineage>
        <taxon>Eukaryota</taxon>
        <taxon>Fungi</taxon>
        <taxon>Fungi incertae sedis</taxon>
        <taxon>Microsporidia</taxon>
        <taxon>Dubosqiidae</taxon>
        <taxon>Hamiltosporidium</taxon>
    </lineage>
</organism>
<accession>A0A4Q9KXA4</accession>
<gene>
    <name evidence="1" type="ORF">CWI39_1988p0010</name>
</gene>
<proteinExistence type="predicted"/>
<dbReference type="Proteomes" id="UP000293045">
    <property type="component" value="Unassembled WGS sequence"/>
</dbReference>
<protein>
    <submittedName>
        <fullName evidence="1">Uncharacterized protein</fullName>
    </submittedName>
</protein>
<dbReference type="AlphaFoldDB" id="A0A4Q9KXA4"/>
<evidence type="ECO:0000313" key="2">
    <source>
        <dbReference type="Proteomes" id="UP000293045"/>
    </source>
</evidence>
<dbReference type="VEuPathDB" id="MicrosporidiaDB:CWI36_0111p0040"/>
<evidence type="ECO:0000313" key="1">
    <source>
        <dbReference type="EMBL" id="TBT99533.1"/>
    </source>
</evidence>
<name>A0A4Q9KXA4_9MICR</name>
<reference evidence="1 2" key="1">
    <citation type="submission" date="2017-12" db="EMBL/GenBank/DDBJ databases">
        <authorList>
            <person name="Pombert J.-F."/>
            <person name="Haag K.L."/>
            <person name="Ebert D."/>
        </authorList>
    </citation>
    <scope>NUCLEOTIDE SEQUENCE [LARGE SCALE GENOMIC DNA]</scope>
    <source>
        <strain evidence="1">IL-BN-2</strain>
    </source>
</reference>
<sequence length="177" mass="20825">MNNSIPFSDLISEINFKNNRICIVEHEYCCIDFIIRDLLKILKKNKQEINILSFYNSEDHYEKIIDFDNKSTIKIQSIYKNEIIENSYSYLIIDDVFTGKTLFGIKCKEIEGIYIYRSNSATETDMCSYDICILIKPLKSGVSTVYDGIIEIHQFDRTIFTGKYKVFRDETVYYSLC</sequence>